<dbReference type="InterPro" id="IPR013108">
    <property type="entry name" value="Amidohydro_3"/>
</dbReference>
<dbReference type="PANTHER" id="PTHR22642:SF2">
    <property type="entry name" value="PROTEIN LONG AFTER FAR-RED 3"/>
    <property type="match status" value="1"/>
</dbReference>
<dbReference type="AlphaFoldDB" id="A0A5N6S2B5"/>
<dbReference type="Gene3D" id="3.10.310.70">
    <property type="match status" value="1"/>
</dbReference>
<dbReference type="GO" id="GO:0016810">
    <property type="term" value="F:hydrolase activity, acting on carbon-nitrogen (but not peptide) bonds"/>
    <property type="evidence" value="ECO:0007669"/>
    <property type="project" value="InterPro"/>
</dbReference>
<comment type="caution">
    <text evidence="2">The sequence shown here is derived from an EMBL/GenBank/DDBJ whole genome shotgun (WGS) entry which is preliminary data.</text>
</comment>
<dbReference type="Gene3D" id="2.30.40.10">
    <property type="entry name" value="Urease, subunit C, domain 1"/>
    <property type="match status" value="1"/>
</dbReference>
<dbReference type="Pfam" id="PF07969">
    <property type="entry name" value="Amidohydro_3"/>
    <property type="match status" value="1"/>
</dbReference>
<dbReference type="RefSeq" id="WP_152581296.1">
    <property type="nucleotide sequence ID" value="NZ_JALCCS010000024.1"/>
</dbReference>
<accession>A0A5N6S2B5</accession>
<gene>
    <name evidence="2" type="ORF">DDE84_08665</name>
</gene>
<dbReference type="OrthoDB" id="3173428at2"/>
<dbReference type="SUPFAM" id="SSF51556">
    <property type="entry name" value="Metallo-dependent hydrolases"/>
    <property type="match status" value="1"/>
</dbReference>
<keyword evidence="2" id="KW-0378">Hydrolase</keyword>
<dbReference type="SUPFAM" id="SSF51338">
    <property type="entry name" value="Composite domain of metallo-dependent hydrolases"/>
    <property type="match status" value="1"/>
</dbReference>
<keyword evidence="3" id="KW-1185">Reference proteome</keyword>
<dbReference type="InterPro" id="IPR032466">
    <property type="entry name" value="Metal_Hydrolase"/>
</dbReference>
<dbReference type="GeneID" id="78127752"/>
<name>A0A5N6S2B5_9BIFI</name>
<protein>
    <submittedName>
        <fullName evidence="2">Amidohydrolase</fullName>
    </submittedName>
</protein>
<organism evidence="2 3">
    <name type="scientific">Bifidobacterium tibiigranuli</name>
    <dbReference type="NCBI Taxonomy" id="2172043"/>
    <lineage>
        <taxon>Bacteria</taxon>
        <taxon>Bacillati</taxon>
        <taxon>Actinomycetota</taxon>
        <taxon>Actinomycetes</taxon>
        <taxon>Bifidobacteriales</taxon>
        <taxon>Bifidobacteriaceae</taxon>
        <taxon>Bifidobacterium</taxon>
    </lineage>
</organism>
<dbReference type="InterPro" id="IPR011059">
    <property type="entry name" value="Metal-dep_hydrolase_composite"/>
</dbReference>
<evidence type="ECO:0000259" key="1">
    <source>
        <dbReference type="Pfam" id="PF07969"/>
    </source>
</evidence>
<reference evidence="2 3" key="1">
    <citation type="submission" date="2018-04" db="EMBL/GenBank/DDBJ databases">
        <authorList>
            <person name="Eckel V.P."/>
            <person name="Vogel R.F."/>
        </authorList>
    </citation>
    <scope>NUCLEOTIDE SEQUENCE [LARGE SCALE GENOMIC DNA]</scope>
    <source>
        <strain evidence="3">TMW 2.1764</strain>
    </source>
</reference>
<dbReference type="Proteomes" id="UP000325415">
    <property type="component" value="Unassembled WGS sequence"/>
</dbReference>
<feature type="domain" description="Amidohydrolase 3" evidence="1">
    <location>
        <begin position="48"/>
        <end position="544"/>
    </location>
</feature>
<evidence type="ECO:0000313" key="2">
    <source>
        <dbReference type="EMBL" id="KAE8127530.1"/>
    </source>
</evidence>
<dbReference type="InterPro" id="IPR033932">
    <property type="entry name" value="YtcJ-like"/>
</dbReference>
<proteinExistence type="predicted"/>
<dbReference type="EMBL" id="QDAG01000008">
    <property type="protein sequence ID" value="KAE8127530.1"/>
    <property type="molecule type" value="Genomic_DNA"/>
</dbReference>
<dbReference type="PANTHER" id="PTHR22642">
    <property type="entry name" value="IMIDAZOLONEPROPIONASE"/>
    <property type="match status" value="1"/>
</dbReference>
<dbReference type="CDD" id="cd01300">
    <property type="entry name" value="YtcJ_like"/>
    <property type="match status" value="1"/>
</dbReference>
<sequence>MRIDTIFENARFTTLDNNHQVAEKVGVLDGKVVGLDDELDGIDAAEHVDLEGAYVVPGFNDVHAHVSWLGRTLSEIDLTDISLDIDQVYQRIQHAVNDSQPSSPSDWVLCSGFDHHRFHGQYPQISVLDQICQGRPLFMRHTSGHSSIANTEALTRIGALEPNFQDPEGGHIVRDEQGKPTGLVQENAQSLLQDLFKPYSLQTMREAIDRAGKKLAADGITSVCDAGIGEGWIGDSPIQLLAYQQLADSGKLSVRTQAMPTVYNLHGLESSPDDDFGIGLDLGIRSGLGDEWLSIGPTKLFADGSLSGETAAMTVPYKSRPGYVGSLENNEDSIHSWIVNAIRSGWSVATHAIGDRGVDAALDAYEEALQLGITPPMPLRIEHAGVMRPDQLDVIARLGVVPTTQSVFYDNIGDGIIDSLEPEVLNYTYRAKSLLDHGITLPGSSDAPCASDSALLGIEKFVTRTTGSGRPFGPRSECLTTLEALQCYTTGSAKATGYAGSKGRISRGYFADFTCLAQELLTTPAAEIPHIPIRSTVAGGRFTYHE</sequence>
<dbReference type="Gene3D" id="3.20.20.140">
    <property type="entry name" value="Metal-dependent hydrolases"/>
    <property type="match status" value="1"/>
</dbReference>
<evidence type="ECO:0000313" key="3">
    <source>
        <dbReference type="Proteomes" id="UP000325415"/>
    </source>
</evidence>